<evidence type="ECO:0000256" key="1">
    <source>
        <dbReference type="ARBA" id="ARBA00003283"/>
    </source>
</evidence>
<dbReference type="InterPro" id="IPR013762">
    <property type="entry name" value="Integrase-like_cat_sf"/>
</dbReference>
<dbReference type="AlphaFoldDB" id="A0A6B4JME4"/>
<proteinExistence type="inferred from homology"/>
<dbReference type="EMBL" id="SXFB01000003">
    <property type="protein sequence ID" value="NFV25715.1"/>
    <property type="molecule type" value="Genomic_DNA"/>
</dbReference>
<keyword evidence="4" id="KW-0238">DNA-binding</keyword>
<dbReference type="Gene3D" id="1.10.150.130">
    <property type="match status" value="1"/>
</dbReference>
<dbReference type="GO" id="GO:0015074">
    <property type="term" value="P:DNA integration"/>
    <property type="evidence" value="ECO:0007669"/>
    <property type="project" value="UniProtKB-KW"/>
</dbReference>
<dbReference type="GO" id="GO:0003677">
    <property type="term" value="F:DNA binding"/>
    <property type="evidence" value="ECO:0007669"/>
    <property type="project" value="UniProtKB-KW"/>
</dbReference>
<dbReference type="GO" id="GO:0006310">
    <property type="term" value="P:DNA recombination"/>
    <property type="evidence" value="ECO:0007669"/>
    <property type="project" value="UniProtKB-KW"/>
</dbReference>
<dbReference type="Pfam" id="PF00589">
    <property type="entry name" value="Phage_integrase"/>
    <property type="match status" value="1"/>
</dbReference>
<gene>
    <name evidence="6" type="ORF">FDG31_05955</name>
</gene>
<evidence type="ECO:0000256" key="3">
    <source>
        <dbReference type="ARBA" id="ARBA00022908"/>
    </source>
</evidence>
<dbReference type="InterPro" id="IPR050090">
    <property type="entry name" value="Tyrosine_recombinase_XerCD"/>
</dbReference>
<keyword evidence="3" id="KW-0229">DNA integration</keyword>
<evidence type="ECO:0000313" key="6">
    <source>
        <dbReference type="EMBL" id="NFV25715.1"/>
    </source>
</evidence>
<evidence type="ECO:0000313" key="7">
    <source>
        <dbReference type="Proteomes" id="UP000486903"/>
    </source>
</evidence>
<protein>
    <submittedName>
        <fullName evidence="6">Site-specific integrase</fullName>
    </submittedName>
</protein>
<dbReference type="InterPro" id="IPR002104">
    <property type="entry name" value="Integrase_catalytic"/>
</dbReference>
<dbReference type="InterPro" id="IPR011010">
    <property type="entry name" value="DNA_brk_join_enz"/>
</dbReference>
<comment type="caution">
    <text evidence="6">The sequence shown here is derived from an EMBL/GenBank/DDBJ whole genome shotgun (WGS) entry which is preliminary data.</text>
</comment>
<dbReference type="PANTHER" id="PTHR30349:SF64">
    <property type="entry name" value="PROPHAGE INTEGRASE INTD-RELATED"/>
    <property type="match status" value="1"/>
</dbReference>
<dbReference type="SUPFAM" id="SSF56349">
    <property type="entry name" value="DNA breaking-rejoining enzymes"/>
    <property type="match status" value="1"/>
</dbReference>
<dbReference type="InterPro" id="IPR010998">
    <property type="entry name" value="Integrase_recombinase_N"/>
</dbReference>
<evidence type="ECO:0000256" key="4">
    <source>
        <dbReference type="ARBA" id="ARBA00023125"/>
    </source>
</evidence>
<keyword evidence="5" id="KW-0233">DNA recombination</keyword>
<dbReference type="Proteomes" id="UP000486903">
    <property type="component" value="Unassembled WGS sequence"/>
</dbReference>
<dbReference type="Pfam" id="PF14659">
    <property type="entry name" value="Phage_int_SAM_3"/>
    <property type="match status" value="1"/>
</dbReference>
<dbReference type="Gene3D" id="1.10.443.10">
    <property type="entry name" value="Intergrase catalytic core"/>
    <property type="match status" value="1"/>
</dbReference>
<comment type="function">
    <text evidence="1">Site-specific tyrosine recombinase, which acts by catalyzing the cutting and rejoining of the recombining DNA molecules.</text>
</comment>
<dbReference type="PANTHER" id="PTHR30349">
    <property type="entry name" value="PHAGE INTEGRASE-RELATED"/>
    <property type="match status" value="1"/>
</dbReference>
<dbReference type="CDD" id="cd01189">
    <property type="entry name" value="INT_ICEBs1_C_like"/>
    <property type="match status" value="1"/>
</dbReference>
<dbReference type="PROSITE" id="PS51898">
    <property type="entry name" value="TYR_RECOMBINASE"/>
    <property type="match status" value="1"/>
</dbReference>
<organism evidence="6 7">
    <name type="scientific">Clostridium botulinum</name>
    <dbReference type="NCBI Taxonomy" id="1491"/>
    <lineage>
        <taxon>Bacteria</taxon>
        <taxon>Bacillati</taxon>
        <taxon>Bacillota</taxon>
        <taxon>Clostridia</taxon>
        <taxon>Eubacteriales</taxon>
        <taxon>Clostridiaceae</taxon>
        <taxon>Clostridium</taxon>
    </lineage>
</organism>
<sequence length="388" mass="45846">MAKTIYKKKIKNGKDYYFYRLRHENLDKPADLYGRTVKELEDRIKQRKYELEHDIVNNKECFETFFTDWLFDIHFSHLKPSTKENYEGVYRMYVKNSSLSKIKVKNLKLIDIQKFYNSLVSNGCTIIRIKNIHKIIRPFIRYLYANNIIIKDFSSSIILPKEDEKTKLAKENKIIPFTREEEKTFLSAIKGQHLEMLFVTALYSGLRQGELFALTWNDINFEKAYIDVNKTYRYIADVTRTGRTGGYSSIQTPKTPKSIRTVPIPQFLIKMLLQYRNDQRLLKIKYADVYEDHNLVFCNKLGAYLVDSTVGRQYKIILTNNNIPLRKFHDMRHTFATRLFELGEEPKTVQELLGHSTVSITLNTYTHVLESVKQQAISKLDELHSMFR</sequence>
<accession>A0A6B4JME4</accession>
<dbReference type="InterPro" id="IPR004107">
    <property type="entry name" value="Integrase_SAM-like_N"/>
</dbReference>
<evidence type="ECO:0000256" key="5">
    <source>
        <dbReference type="ARBA" id="ARBA00023172"/>
    </source>
</evidence>
<name>A0A6B4JME4_CLOBO</name>
<dbReference type="RefSeq" id="WP_003369986.1">
    <property type="nucleotide sequence ID" value="NZ_JACBBA010000003.1"/>
</dbReference>
<evidence type="ECO:0000256" key="2">
    <source>
        <dbReference type="ARBA" id="ARBA00008857"/>
    </source>
</evidence>
<comment type="similarity">
    <text evidence="2">Belongs to the 'phage' integrase family.</text>
</comment>
<reference evidence="6 7" key="1">
    <citation type="submission" date="2019-04" db="EMBL/GenBank/DDBJ databases">
        <title>Genome sequencing of Clostridium botulinum Groups I-IV and Clostridium butyricum.</title>
        <authorList>
            <person name="Brunt J."/>
            <person name="Van Vliet A.H.M."/>
            <person name="Stringer S.C."/>
            <person name="Carter A.T."/>
            <person name="Peck M.W."/>
        </authorList>
    </citation>
    <scope>NUCLEOTIDE SEQUENCE [LARGE SCALE GENOMIC DNA]</scope>
    <source>
        <strain evidence="6 7">BL81</strain>
    </source>
</reference>